<gene>
    <name evidence="2" type="ORF">T459_30822</name>
</gene>
<feature type="region of interest" description="Disordered" evidence="1">
    <location>
        <begin position="29"/>
        <end position="81"/>
    </location>
</feature>
<dbReference type="EMBL" id="AYRZ02000012">
    <property type="protein sequence ID" value="PHT66397.1"/>
    <property type="molecule type" value="Genomic_DNA"/>
</dbReference>
<sequence length="509" mass="57827">MSEVVDSVKYPSLPSNYVSIVHLQERWLKEKQRKQQQQQEKENQEKKQNPVGKYHQNPIVKSRENEGVKQYPVGQNHQKRVVNDTNYSAKSWRELGLVAKETKLKEVEEGEKKRKKRGYFGKRKPRVERDMGEFSNVEVGEEEEMVSVENGGRELCKGKCKEFEEVATVCMVEVVGESNADREFAGNQCGGVGFSEGKHSGRKMGYGVGEVSEKGDNAEKEKVRMRGTFCAYRDKEEDSICQVVQKSKVDREIMGQKCGVGFKGKKHRGRRMGDGVGEVSDKVDSVERSGQERNGEKEEVSVVVKERTNEKVKKVSGAYGDMEVEEVATVCAVEVVEENKVYRKITGQKCRVGHRGKKYSWRKIDDGIGEVSDKANCLEQSGQECNAEKEKVSIDVKERTNEKVRVRGAFRAYGDKSKDESIDSETVLKMTIERDLGDLSLTDRRRYGHGRMSVRGYGDWRYGTSRRYEPRKLLKQRDNSFAWIKKGESSNGNAAEIETQVANYAGFPV</sequence>
<reference evidence="2 3" key="2">
    <citation type="journal article" date="2017" name="Genome Biol.">
        <title>New reference genome sequences of hot pepper reveal the massive evolution of plant disease-resistance genes by retroduplication.</title>
        <authorList>
            <person name="Kim S."/>
            <person name="Park J."/>
            <person name="Yeom S.I."/>
            <person name="Kim Y.M."/>
            <person name="Seo E."/>
            <person name="Kim K.T."/>
            <person name="Kim M.S."/>
            <person name="Lee J.M."/>
            <person name="Cheong K."/>
            <person name="Shin H.S."/>
            <person name="Kim S.B."/>
            <person name="Han K."/>
            <person name="Lee J."/>
            <person name="Park M."/>
            <person name="Lee H.A."/>
            <person name="Lee H.Y."/>
            <person name="Lee Y."/>
            <person name="Oh S."/>
            <person name="Lee J.H."/>
            <person name="Choi E."/>
            <person name="Choi E."/>
            <person name="Lee S.E."/>
            <person name="Jeon J."/>
            <person name="Kim H."/>
            <person name="Choi G."/>
            <person name="Song H."/>
            <person name="Lee J."/>
            <person name="Lee S.C."/>
            <person name="Kwon J.K."/>
            <person name="Lee H.Y."/>
            <person name="Koo N."/>
            <person name="Hong Y."/>
            <person name="Kim R.W."/>
            <person name="Kang W.H."/>
            <person name="Huh J.H."/>
            <person name="Kang B.C."/>
            <person name="Yang T.J."/>
            <person name="Lee Y.H."/>
            <person name="Bennetzen J.L."/>
            <person name="Choi D."/>
        </authorList>
    </citation>
    <scope>NUCLEOTIDE SEQUENCE [LARGE SCALE GENOMIC DNA]</scope>
    <source>
        <strain evidence="3">cv. CM334</strain>
    </source>
</reference>
<name>A0A2G2Y9G0_CAPAN</name>
<evidence type="ECO:0000313" key="2">
    <source>
        <dbReference type="EMBL" id="PHT66397.1"/>
    </source>
</evidence>
<dbReference type="Proteomes" id="UP000222542">
    <property type="component" value="Unassembled WGS sequence"/>
</dbReference>
<proteinExistence type="predicted"/>
<feature type="compositionally biased region" description="Basic and acidic residues" evidence="1">
    <location>
        <begin position="39"/>
        <end position="48"/>
    </location>
</feature>
<feature type="region of interest" description="Disordered" evidence="1">
    <location>
        <begin position="264"/>
        <end position="300"/>
    </location>
</feature>
<organism evidence="2 3">
    <name type="scientific">Capsicum annuum</name>
    <name type="common">Capsicum pepper</name>
    <dbReference type="NCBI Taxonomy" id="4072"/>
    <lineage>
        <taxon>Eukaryota</taxon>
        <taxon>Viridiplantae</taxon>
        <taxon>Streptophyta</taxon>
        <taxon>Embryophyta</taxon>
        <taxon>Tracheophyta</taxon>
        <taxon>Spermatophyta</taxon>
        <taxon>Magnoliopsida</taxon>
        <taxon>eudicotyledons</taxon>
        <taxon>Gunneridae</taxon>
        <taxon>Pentapetalae</taxon>
        <taxon>asterids</taxon>
        <taxon>lamiids</taxon>
        <taxon>Solanales</taxon>
        <taxon>Solanaceae</taxon>
        <taxon>Solanoideae</taxon>
        <taxon>Capsiceae</taxon>
        <taxon>Capsicum</taxon>
    </lineage>
</organism>
<dbReference type="Gramene" id="PHT66397">
    <property type="protein sequence ID" value="PHT66397"/>
    <property type="gene ID" value="T459_30822"/>
</dbReference>
<dbReference type="AlphaFoldDB" id="A0A2G2Y9G0"/>
<protein>
    <submittedName>
        <fullName evidence="2">Uncharacterized protein</fullName>
    </submittedName>
</protein>
<evidence type="ECO:0000313" key="3">
    <source>
        <dbReference type="Proteomes" id="UP000222542"/>
    </source>
</evidence>
<evidence type="ECO:0000256" key="1">
    <source>
        <dbReference type="SAM" id="MobiDB-lite"/>
    </source>
</evidence>
<keyword evidence="3" id="KW-1185">Reference proteome</keyword>
<feature type="compositionally biased region" description="Basic and acidic residues" evidence="1">
    <location>
        <begin position="279"/>
        <end position="300"/>
    </location>
</feature>
<dbReference type="OMA" id="KANCLEQ"/>
<comment type="caution">
    <text evidence="2">The sequence shown here is derived from an EMBL/GenBank/DDBJ whole genome shotgun (WGS) entry which is preliminary data.</text>
</comment>
<accession>A0A2G2Y9G0</accession>
<reference evidence="2 3" key="1">
    <citation type="journal article" date="2014" name="Nat. Genet.">
        <title>Genome sequence of the hot pepper provides insights into the evolution of pungency in Capsicum species.</title>
        <authorList>
            <person name="Kim S."/>
            <person name="Park M."/>
            <person name="Yeom S.I."/>
            <person name="Kim Y.M."/>
            <person name="Lee J.M."/>
            <person name="Lee H.A."/>
            <person name="Seo E."/>
            <person name="Choi J."/>
            <person name="Cheong K."/>
            <person name="Kim K.T."/>
            <person name="Jung K."/>
            <person name="Lee G.W."/>
            <person name="Oh S.K."/>
            <person name="Bae C."/>
            <person name="Kim S.B."/>
            <person name="Lee H.Y."/>
            <person name="Kim S.Y."/>
            <person name="Kim M.S."/>
            <person name="Kang B.C."/>
            <person name="Jo Y.D."/>
            <person name="Yang H.B."/>
            <person name="Jeong H.J."/>
            <person name="Kang W.H."/>
            <person name="Kwon J.K."/>
            <person name="Shin C."/>
            <person name="Lim J.Y."/>
            <person name="Park J.H."/>
            <person name="Huh J.H."/>
            <person name="Kim J.S."/>
            <person name="Kim B.D."/>
            <person name="Cohen O."/>
            <person name="Paran I."/>
            <person name="Suh M.C."/>
            <person name="Lee S.B."/>
            <person name="Kim Y.K."/>
            <person name="Shin Y."/>
            <person name="Noh S.J."/>
            <person name="Park J."/>
            <person name="Seo Y.S."/>
            <person name="Kwon S.Y."/>
            <person name="Kim H.A."/>
            <person name="Park J.M."/>
            <person name="Kim H.J."/>
            <person name="Choi S.B."/>
            <person name="Bosland P.W."/>
            <person name="Reeves G."/>
            <person name="Jo S.H."/>
            <person name="Lee B.W."/>
            <person name="Cho H.T."/>
            <person name="Choi H.S."/>
            <person name="Lee M.S."/>
            <person name="Yu Y."/>
            <person name="Do Choi Y."/>
            <person name="Park B.S."/>
            <person name="van Deynze A."/>
            <person name="Ashrafi H."/>
            <person name="Hill T."/>
            <person name="Kim W.T."/>
            <person name="Pai H.S."/>
            <person name="Ahn H.K."/>
            <person name="Yeam I."/>
            <person name="Giovannoni J.J."/>
            <person name="Rose J.K."/>
            <person name="Sorensen I."/>
            <person name="Lee S.J."/>
            <person name="Kim R.W."/>
            <person name="Choi I.Y."/>
            <person name="Choi B.S."/>
            <person name="Lim J.S."/>
            <person name="Lee Y.H."/>
            <person name="Choi D."/>
        </authorList>
    </citation>
    <scope>NUCLEOTIDE SEQUENCE [LARGE SCALE GENOMIC DNA]</scope>
    <source>
        <strain evidence="3">cv. CM334</strain>
    </source>
</reference>